<proteinExistence type="predicted"/>
<comment type="caution">
    <text evidence="1">The sequence shown here is derived from an EMBL/GenBank/DDBJ whole genome shotgun (WGS) entry which is preliminary data.</text>
</comment>
<evidence type="ECO:0000313" key="2">
    <source>
        <dbReference type="Proteomes" id="UP001055811"/>
    </source>
</evidence>
<keyword evidence="2" id="KW-1185">Reference proteome</keyword>
<reference evidence="1 2" key="2">
    <citation type="journal article" date="2022" name="Mol. Ecol. Resour.">
        <title>The genomes of chicory, endive, great burdock and yacon provide insights into Asteraceae paleo-polyploidization history and plant inulin production.</title>
        <authorList>
            <person name="Fan W."/>
            <person name="Wang S."/>
            <person name="Wang H."/>
            <person name="Wang A."/>
            <person name="Jiang F."/>
            <person name="Liu H."/>
            <person name="Zhao H."/>
            <person name="Xu D."/>
            <person name="Zhang Y."/>
        </authorList>
    </citation>
    <scope>NUCLEOTIDE SEQUENCE [LARGE SCALE GENOMIC DNA]</scope>
    <source>
        <strain evidence="2">cv. Punajuju</strain>
        <tissue evidence="1">Leaves</tissue>
    </source>
</reference>
<organism evidence="1 2">
    <name type="scientific">Cichorium intybus</name>
    <name type="common">Chicory</name>
    <dbReference type="NCBI Taxonomy" id="13427"/>
    <lineage>
        <taxon>Eukaryota</taxon>
        <taxon>Viridiplantae</taxon>
        <taxon>Streptophyta</taxon>
        <taxon>Embryophyta</taxon>
        <taxon>Tracheophyta</taxon>
        <taxon>Spermatophyta</taxon>
        <taxon>Magnoliopsida</taxon>
        <taxon>eudicotyledons</taxon>
        <taxon>Gunneridae</taxon>
        <taxon>Pentapetalae</taxon>
        <taxon>asterids</taxon>
        <taxon>campanulids</taxon>
        <taxon>Asterales</taxon>
        <taxon>Asteraceae</taxon>
        <taxon>Cichorioideae</taxon>
        <taxon>Cichorieae</taxon>
        <taxon>Cichoriinae</taxon>
        <taxon>Cichorium</taxon>
    </lineage>
</organism>
<name>A0ACB9GAC8_CICIN</name>
<sequence length="81" mass="9256">MNKQENYVASLVLFRSVTSNLRPTPPPPPIQPHQPSFPTSYYVLFVPFPSISVTLIIHFIPSNFQETCDLGFLEFQYPLSL</sequence>
<protein>
    <submittedName>
        <fullName evidence="1">Uncharacterized protein</fullName>
    </submittedName>
</protein>
<reference evidence="2" key="1">
    <citation type="journal article" date="2022" name="Mol. Ecol. Resour.">
        <title>The genomes of chicory, endive, great burdock and yacon provide insights into Asteraceae palaeo-polyploidization history and plant inulin production.</title>
        <authorList>
            <person name="Fan W."/>
            <person name="Wang S."/>
            <person name="Wang H."/>
            <person name="Wang A."/>
            <person name="Jiang F."/>
            <person name="Liu H."/>
            <person name="Zhao H."/>
            <person name="Xu D."/>
            <person name="Zhang Y."/>
        </authorList>
    </citation>
    <scope>NUCLEOTIDE SEQUENCE [LARGE SCALE GENOMIC DNA]</scope>
    <source>
        <strain evidence="2">cv. Punajuju</strain>
    </source>
</reference>
<dbReference type="Proteomes" id="UP001055811">
    <property type="component" value="Linkage Group LG02"/>
</dbReference>
<evidence type="ECO:0000313" key="1">
    <source>
        <dbReference type="EMBL" id="KAI3780031.1"/>
    </source>
</evidence>
<gene>
    <name evidence="1" type="ORF">L2E82_09884</name>
</gene>
<accession>A0ACB9GAC8</accession>
<dbReference type="EMBL" id="CM042010">
    <property type="protein sequence ID" value="KAI3780031.1"/>
    <property type="molecule type" value="Genomic_DNA"/>
</dbReference>